<evidence type="ECO:0000313" key="2">
    <source>
        <dbReference type="EMBL" id="TYB39345.1"/>
    </source>
</evidence>
<dbReference type="STRING" id="1220554.GCA_001552135_04489"/>
<dbReference type="EMBL" id="VSFG01000014">
    <property type="protein sequence ID" value="TYB39345.1"/>
    <property type="molecule type" value="Genomic_DNA"/>
</dbReference>
<dbReference type="InterPro" id="IPR023353">
    <property type="entry name" value="LemA-like_dom_sf"/>
</dbReference>
<evidence type="ECO:0000313" key="3">
    <source>
        <dbReference type="Proteomes" id="UP000323380"/>
    </source>
</evidence>
<reference evidence="2 3" key="1">
    <citation type="submission" date="2019-08" db="EMBL/GenBank/DDBJ databases">
        <title>Actinomadura sp. nov. CYP1-5 isolated from mountain soil.</title>
        <authorList>
            <person name="Songsumanus A."/>
            <person name="Kuncharoen N."/>
            <person name="Kudo T."/>
            <person name="Yuki M."/>
            <person name="Igarashi Y."/>
            <person name="Tanasupawat S."/>
        </authorList>
    </citation>
    <scope>NUCLEOTIDE SEQUENCE [LARGE SCALE GENOMIC DNA]</scope>
    <source>
        <strain evidence="2 3">JCM 14158</strain>
    </source>
</reference>
<dbReference type="SUPFAM" id="SSF140478">
    <property type="entry name" value="LemA-like"/>
    <property type="match status" value="1"/>
</dbReference>
<evidence type="ECO:0008006" key="4">
    <source>
        <dbReference type="Google" id="ProtNLM"/>
    </source>
</evidence>
<feature type="transmembrane region" description="Helical" evidence="1">
    <location>
        <begin position="6"/>
        <end position="25"/>
    </location>
</feature>
<sequence>MSYDWIIDVLFWFAVVFLVGVYVSWRATRLDRLHVRVETARAALDAALVRRAAAALELAASRLLDPAASLVLATAAHEARTADADNREFAESDLSRALRAVVDQPDFVGALTAGAAGDGEAVLEELTSSAARVAYARRFYNDAVRQARAARRKPLIRVLPLAGRAPLPDFFEIDDDPPGA</sequence>
<keyword evidence="1" id="KW-0472">Membrane</keyword>
<keyword evidence="1" id="KW-1133">Transmembrane helix</keyword>
<proteinExistence type="predicted"/>
<comment type="caution">
    <text evidence="2">The sequence shown here is derived from an EMBL/GenBank/DDBJ whole genome shotgun (WGS) entry which is preliminary data.</text>
</comment>
<name>A0A5D0N5B4_9ACTN</name>
<evidence type="ECO:0000256" key="1">
    <source>
        <dbReference type="SAM" id="Phobius"/>
    </source>
</evidence>
<organism evidence="2 3">
    <name type="scientific">Actinomadura chibensis</name>
    <dbReference type="NCBI Taxonomy" id="392828"/>
    <lineage>
        <taxon>Bacteria</taxon>
        <taxon>Bacillati</taxon>
        <taxon>Actinomycetota</taxon>
        <taxon>Actinomycetes</taxon>
        <taxon>Streptosporangiales</taxon>
        <taxon>Thermomonosporaceae</taxon>
        <taxon>Actinomadura</taxon>
    </lineage>
</organism>
<keyword evidence="1" id="KW-0812">Transmembrane</keyword>
<dbReference type="AlphaFoldDB" id="A0A5D0N5B4"/>
<dbReference type="Proteomes" id="UP000323380">
    <property type="component" value="Unassembled WGS sequence"/>
</dbReference>
<protein>
    <recommendedName>
        <fullName evidence="4">LemA family protein</fullName>
    </recommendedName>
</protein>
<dbReference type="RefSeq" id="WP_083980983.1">
    <property type="nucleotide sequence ID" value="NZ_VSFG01000014.1"/>
</dbReference>
<accession>A0A5D0N5B4</accession>
<keyword evidence="3" id="KW-1185">Reference proteome</keyword>
<dbReference type="Gene3D" id="1.20.1440.20">
    <property type="entry name" value="LemA-like domain"/>
    <property type="match status" value="1"/>
</dbReference>
<gene>
    <name evidence="2" type="ORF">FXF69_40295</name>
</gene>